<dbReference type="Proteomes" id="UP001596112">
    <property type="component" value="Unassembled WGS sequence"/>
</dbReference>
<gene>
    <name evidence="2" type="ORF">ACFQGO_21470</name>
</gene>
<feature type="transmembrane region" description="Helical" evidence="1">
    <location>
        <begin position="167"/>
        <end position="186"/>
    </location>
</feature>
<reference evidence="3" key="1">
    <citation type="journal article" date="2019" name="Int. J. Syst. Evol. Microbiol.">
        <title>The Global Catalogue of Microorganisms (GCM) 10K type strain sequencing project: providing services to taxonomists for standard genome sequencing and annotation.</title>
        <authorList>
            <consortium name="The Broad Institute Genomics Platform"/>
            <consortium name="The Broad Institute Genome Sequencing Center for Infectious Disease"/>
            <person name="Wu L."/>
            <person name="Ma J."/>
        </authorList>
    </citation>
    <scope>NUCLEOTIDE SEQUENCE [LARGE SCALE GENOMIC DNA]</scope>
    <source>
        <strain evidence="3">JCM 9918</strain>
    </source>
</reference>
<name>A0ABW1BB30_9ACTN</name>
<feature type="transmembrane region" description="Helical" evidence="1">
    <location>
        <begin position="37"/>
        <end position="58"/>
    </location>
</feature>
<feature type="transmembrane region" description="Helical" evidence="1">
    <location>
        <begin position="12"/>
        <end position="31"/>
    </location>
</feature>
<protein>
    <recommendedName>
        <fullName evidence="4">ABC transporter permease</fullName>
    </recommendedName>
</protein>
<evidence type="ECO:0000313" key="3">
    <source>
        <dbReference type="Proteomes" id="UP001596112"/>
    </source>
</evidence>
<dbReference type="EMBL" id="JBHSNZ010000014">
    <property type="protein sequence ID" value="MFC5810041.1"/>
    <property type="molecule type" value="Genomic_DNA"/>
</dbReference>
<proteinExistence type="predicted"/>
<evidence type="ECO:0008006" key="4">
    <source>
        <dbReference type="Google" id="ProtNLM"/>
    </source>
</evidence>
<feature type="transmembrane region" description="Helical" evidence="1">
    <location>
        <begin position="79"/>
        <end position="98"/>
    </location>
</feature>
<keyword evidence="1" id="KW-0812">Transmembrane</keyword>
<keyword evidence="1" id="KW-0472">Membrane</keyword>
<keyword evidence="1" id="KW-1133">Transmembrane helix</keyword>
<comment type="caution">
    <text evidence="2">The sequence shown here is derived from an EMBL/GenBank/DDBJ whole genome shotgun (WGS) entry which is preliminary data.</text>
</comment>
<keyword evidence="3" id="KW-1185">Reference proteome</keyword>
<evidence type="ECO:0000313" key="2">
    <source>
        <dbReference type="EMBL" id="MFC5810041.1"/>
    </source>
</evidence>
<evidence type="ECO:0000256" key="1">
    <source>
        <dbReference type="SAM" id="Phobius"/>
    </source>
</evidence>
<accession>A0ABW1BB30</accession>
<sequence>MRWLTLYARSRQVPASLAAMLIGTVAVWALAGSGDARSAPLLPVLALAAGATVASVGLGGQDVALDRTAAVRWRVRRTAHVLLIGLVVCAMPLVPGVLGEDLAPAGFLVRDAAGLTGLAAAGAAVFGARYAWTPPVAWLSVSMVAPSPEGVPEEVAGWLLLPPGTPAATWTALTLAALGTALYALAGPRR</sequence>
<dbReference type="RefSeq" id="WP_272168398.1">
    <property type="nucleotide sequence ID" value="NZ_JAQOSL010000003.1"/>
</dbReference>
<organism evidence="2 3">
    <name type="scientific">Streptomyces heilongjiangensis</name>
    <dbReference type="NCBI Taxonomy" id="945052"/>
    <lineage>
        <taxon>Bacteria</taxon>
        <taxon>Bacillati</taxon>
        <taxon>Actinomycetota</taxon>
        <taxon>Actinomycetes</taxon>
        <taxon>Kitasatosporales</taxon>
        <taxon>Streptomycetaceae</taxon>
        <taxon>Streptomyces</taxon>
    </lineage>
</organism>